<evidence type="ECO:0000256" key="5">
    <source>
        <dbReference type="ARBA" id="ARBA00023054"/>
    </source>
</evidence>
<gene>
    <name evidence="8" type="primary">100635657</name>
</gene>
<dbReference type="InParanoid" id="A0A1X7UC03"/>
<accession>A0A1X7UC03</accession>
<sequence length="337" mass="39128">MESEEENFEEIEEENESEEEDEDDELEAAMASTTLYDYKKGLVRPLVPKKTFINDMAGLNQGKKELEEKHSSWLERMDLNSSVVTIQKKKNSTSSGTGSKKKEREANNDEHGDEVDIENDFSREMHFVRQAQASLLIGLSKLKELDIPTVRPEDYFAEMIKTDDHMRKVRERLLSRHKRIEASEKAKKLRDMKKYGKKVQENVLDQRRKEKKELLQKVKKYSKGKGEKPEFLRREDDEEFPTKVVPSTQRKERRGPMKSKKRLAKDKKFSFSSFKKDKRNTAESSADMRMFPSSRTGGRGQNKSFGKGKGGKKGGGPKPRPGKSNRARQKLKRRNRH</sequence>
<evidence type="ECO:0000256" key="3">
    <source>
        <dbReference type="ARBA" id="ARBA00007336"/>
    </source>
</evidence>
<dbReference type="GO" id="GO:0006364">
    <property type="term" value="P:rRNA processing"/>
    <property type="evidence" value="ECO:0007669"/>
    <property type="project" value="TreeGrafter"/>
</dbReference>
<dbReference type="KEGG" id="aqu:100635657"/>
<feature type="region of interest" description="Disordered" evidence="7">
    <location>
        <begin position="184"/>
        <end position="337"/>
    </location>
</feature>
<name>A0A1X7UC03_AMPQE</name>
<dbReference type="GO" id="GO:0034399">
    <property type="term" value="C:nuclear periphery"/>
    <property type="evidence" value="ECO:0007669"/>
    <property type="project" value="TreeGrafter"/>
</dbReference>
<keyword evidence="6" id="KW-0539">Nucleus</keyword>
<dbReference type="STRING" id="400682.A0A1X7UC03"/>
<feature type="compositionally biased region" description="Acidic residues" evidence="7">
    <location>
        <begin position="1"/>
        <end position="27"/>
    </location>
</feature>
<feature type="compositionally biased region" description="Polar residues" evidence="7">
    <location>
        <begin position="293"/>
        <end position="304"/>
    </location>
</feature>
<dbReference type="GO" id="GO:0042273">
    <property type="term" value="P:ribosomal large subunit biogenesis"/>
    <property type="evidence" value="ECO:0007669"/>
    <property type="project" value="TreeGrafter"/>
</dbReference>
<comment type="function">
    <text evidence="1">Required for the processing of the 27S pre-rRNA.</text>
</comment>
<evidence type="ECO:0000256" key="7">
    <source>
        <dbReference type="SAM" id="MobiDB-lite"/>
    </source>
</evidence>
<comment type="subcellular location">
    <subcellularLocation>
        <location evidence="2">Nucleus</location>
        <location evidence="2">Nucleolus</location>
    </subcellularLocation>
</comment>
<feature type="compositionally biased region" description="Basic and acidic residues" evidence="7">
    <location>
        <begin position="224"/>
        <end position="235"/>
    </location>
</feature>
<keyword evidence="9" id="KW-1185">Reference proteome</keyword>
<evidence type="ECO:0000256" key="1">
    <source>
        <dbReference type="ARBA" id="ARBA00003387"/>
    </source>
</evidence>
<evidence type="ECO:0000313" key="9">
    <source>
        <dbReference type="Proteomes" id="UP000007879"/>
    </source>
</evidence>
<feature type="compositionally biased region" description="Basic residues" evidence="7">
    <location>
        <begin position="251"/>
        <end position="265"/>
    </location>
</feature>
<evidence type="ECO:0000256" key="6">
    <source>
        <dbReference type="ARBA" id="ARBA00023242"/>
    </source>
</evidence>
<dbReference type="OrthoDB" id="443772at2759"/>
<keyword evidence="5" id="KW-0175">Coiled coil</keyword>
<dbReference type="PANTHER" id="PTHR13028:SF0">
    <property type="entry name" value="RRNA-PROCESSING PROTEIN EBP2-RELATED"/>
    <property type="match status" value="1"/>
</dbReference>
<dbReference type="GO" id="GO:0030687">
    <property type="term" value="C:preribosome, large subunit precursor"/>
    <property type="evidence" value="ECO:0007669"/>
    <property type="project" value="TreeGrafter"/>
</dbReference>
<dbReference type="GO" id="GO:0005730">
    <property type="term" value="C:nucleolus"/>
    <property type="evidence" value="ECO:0007669"/>
    <property type="project" value="UniProtKB-SubCell"/>
</dbReference>
<dbReference type="Pfam" id="PF05890">
    <property type="entry name" value="Ebp2"/>
    <property type="match status" value="1"/>
</dbReference>
<dbReference type="InterPro" id="IPR008610">
    <property type="entry name" value="Ebp2"/>
</dbReference>
<feature type="compositionally biased region" description="Basic residues" evidence="7">
    <location>
        <begin position="320"/>
        <end position="337"/>
    </location>
</feature>
<comment type="similarity">
    <text evidence="3">Belongs to the EBP2 family.</text>
</comment>
<reference evidence="8" key="2">
    <citation type="submission" date="2017-05" db="UniProtKB">
        <authorList>
            <consortium name="EnsemblMetazoa"/>
        </authorList>
    </citation>
    <scope>IDENTIFICATION</scope>
</reference>
<dbReference type="AlphaFoldDB" id="A0A1X7UC03"/>
<feature type="compositionally biased region" description="Basic and acidic residues" evidence="7">
    <location>
        <begin position="100"/>
        <end position="110"/>
    </location>
</feature>
<evidence type="ECO:0000313" key="8">
    <source>
        <dbReference type="EnsemblMetazoa" id="Aqu2.1.25179_001"/>
    </source>
</evidence>
<feature type="region of interest" description="Disordered" evidence="7">
    <location>
        <begin position="1"/>
        <end position="34"/>
    </location>
</feature>
<organism evidence="8">
    <name type="scientific">Amphimedon queenslandica</name>
    <name type="common">Sponge</name>
    <dbReference type="NCBI Taxonomy" id="400682"/>
    <lineage>
        <taxon>Eukaryota</taxon>
        <taxon>Metazoa</taxon>
        <taxon>Porifera</taxon>
        <taxon>Demospongiae</taxon>
        <taxon>Heteroscleromorpha</taxon>
        <taxon>Haplosclerida</taxon>
        <taxon>Niphatidae</taxon>
        <taxon>Amphimedon</taxon>
    </lineage>
</organism>
<dbReference type="EnsemblMetazoa" id="Aqu2.1.25179_001">
    <property type="protein sequence ID" value="Aqu2.1.25179_001"/>
    <property type="gene ID" value="Aqu2.1.25179"/>
</dbReference>
<protein>
    <submittedName>
        <fullName evidence="8">Uncharacterized protein</fullName>
    </submittedName>
</protein>
<feature type="compositionally biased region" description="Basic and acidic residues" evidence="7">
    <location>
        <begin position="192"/>
        <end position="216"/>
    </location>
</feature>
<proteinExistence type="inferred from homology"/>
<dbReference type="Proteomes" id="UP000007879">
    <property type="component" value="Unassembled WGS sequence"/>
</dbReference>
<feature type="region of interest" description="Disordered" evidence="7">
    <location>
        <begin position="84"/>
        <end position="114"/>
    </location>
</feature>
<dbReference type="EnsemblMetazoa" id="XM_003388369.3">
    <property type="protein sequence ID" value="XP_003388417.3"/>
    <property type="gene ID" value="LOC100635657"/>
</dbReference>
<keyword evidence="4" id="KW-0690">Ribosome biogenesis</keyword>
<evidence type="ECO:0000256" key="2">
    <source>
        <dbReference type="ARBA" id="ARBA00004604"/>
    </source>
</evidence>
<reference evidence="9" key="1">
    <citation type="journal article" date="2010" name="Nature">
        <title>The Amphimedon queenslandica genome and the evolution of animal complexity.</title>
        <authorList>
            <person name="Srivastava M."/>
            <person name="Simakov O."/>
            <person name="Chapman J."/>
            <person name="Fahey B."/>
            <person name="Gauthier M.E."/>
            <person name="Mitros T."/>
            <person name="Richards G.S."/>
            <person name="Conaco C."/>
            <person name="Dacre M."/>
            <person name="Hellsten U."/>
            <person name="Larroux C."/>
            <person name="Putnam N.H."/>
            <person name="Stanke M."/>
            <person name="Adamska M."/>
            <person name="Darling A."/>
            <person name="Degnan S.M."/>
            <person name="Oakley T.H."/>
            <person name="Plachetzki D.C."/>
            <person name="Zhai Y."/>
            <person name="Adamski M."/>
            <person name="Calcino A."/>
            <person name="Cummins S.F."/>
            <person name="Goodstein D.M."/>
            <person name="Harris C."/>
            <person name="Jackson D.J."/>
            <person name="Leys S.P."/>
            <person name="Shu S."/>
            <person name="Woodcroft B.J."/>
            <person name="Vervoort M."/>
            <person name="Kosik K.S."/>
            <person name="Manning G."/>
            <person name="Degnan B.M."/>
            <person name="Rokhsar D.S."/>
        </authorList>
    </citation>
    <scope>NUCLEOTIDE SEQUENCE [LARGE SCALE GENOMIC DNA]</scope>
</reference>
<dbReference type="PANTHER" id="PTHR13028">
    <property type="entry name" value="RRNA PROCESSING PROTEIN EBNA1-BINDING PROTEIN-RELATED"/>
    <property type="match status" value="1"/>
</dbReference>
<evidence type="ECO:0000256" key="4">
    <source>
        <dbReference type="ARBA" id="ARBA00022517"/>
    </source>
</evidence>